<proteinExistence type="predicted"/>
<dbReference type="Pfam" id="PF12053">
    <property type="entry name" value="Par3_HAL_N_term"/>
    <property type="match status" value="1"/>
</dbReference>
<name>A0A3S5FFL7_9PLAT</name>
<gene>
    <name evidence="2" type="ORF">PXEA_LOCUS26040</name>
</gene>
<evidence type="ECO:0000259" key="1">
    <source>
        <dbReference type="Pfam" id="PF12053"/>
    </source>
</evidence>
<evidence type="ECO:0000313" key="3">
    <source>
        <dbReference type="Proteomes" id="UP000784294"/>
    </source>
</evidence>
<accession>A0A3S5FFL7</accession>
<dbReference type="Gene3D" id="3.10.20.90">
    <property type="entry name" value="Phosphatidylinositol 3-kinase Catalytic Subunit, Chain A, domain 1"/>
    <property type="match status" value="1"/>
</dbReference>
<dbReference type="EMBL" id="CAAALY010244391">
    <property type="protein sequence ID" value="VEL32600.1"/>
    <property type="molecule type" value="Genomic_DNA"/>
</dbReference>
<protein>
    <recommendedName>
        <fullName evidence="1">Par3/HAL N-terminal domain-containing protein</fullName>
    </recommendedName>
</protein>
<comment type="caution">
    <text evidence="2">The sequence shown here is derived from an EMBL/GenBank/DDBJ whole genome shotgun (WGS) entry which is preliminary data.</text>
</comment>
<sequence>MPSNLAGGALYTPANWQTSAYPFSTAASTTKSSGSEIVSSDESSVNLLPWSCAGSSEEASGSPRVRVVALTLARDGGLLDMDDVVADVLDDKELVRFLTRCS</sequence>
<keyword evidence="3" id="KW-1185">Reference proteome</keyword>
<reference evidence="2" key="1">
    <citation type="submission" date="2018-11" db="EMBL/GenBank/DDBJ databases">
        <authorList>
            <consortium name="Pathogen Informatics"/>
        </authorList>
    </citation>
    <scope>NUCLEOTIDE SEQUENCE</scope>
</reference>
<dbReference type="Proteomes" id="UP000784294">
    <property type="component" value="Unassembled WGS sequence"/>
</dbReference>
<dbReference type="InterPro" id="IPR021922">
    <property type="entry name" value="Par3/HAL_N"/>
</dbReference>
<dbReference type="AlphaFoldDB" id="A0A3S5FFL7"/>
<feature type="domain" description="Par3/HAL N-terminal" evidence="1">
    <location>
        <begin position="62"/>
        <end position="94"/>
    </location>
</feature>
<evidence type="ECO:0000313" key="2">
    <source>
        <dbReference type="EMBL" id="VEL32600.1"/>
    </source>
</evidence>
<organism evidence="2 3">
    <name type="scientific">Protopolystoma xenopodis</name>
    <dbReference type="NCBI Taxonomy" id="117903"/>
    <lineage>
        <taxon>Eukaryota</taxon>
        <taxon>Metazoa</taxon>
        <taxon>Spiralia</taxon>
        <taxon>Lophotrochozoa</taxon>
        <taxon>Platyhelminthes</taxon>
        <taxon>Monogenea</taxon>
        <taxon>Polyopisthocotylea</taxon>
        <taxon>Polystomatidea</taxon>
        <taxon>Polystomatidae</taxon>
        <taxon>Protopolystoma</taxon>
    </lineage>
</organism>